<keyword evidence="2" id="KW-0560">Oxidoreductase</keyword>
<evidence type="ECO:0000313" key="4">
    <source>
        <dbReference type="EMBL" id="KAK3388603.1"/>
    </source>
</evidence>
<dbReference type="PANTHER" id="PTHR47706">
    <property type="entry name" value="NMRA-LIKE FAMILY PROTEIN"/>
    <property type="match status" value="1"/>
</dbReference>
<dbReference type="PANTHER" id="PTHR47706:SF10">
    <property type="entry name" value="NMRA-LIKE DOMAIN-CONTAINING PROTEIN"/>
    <property type="match status" value="1"/>
</dbReference>
<dbReference type="Pfam" id="PF05368">
    <property type="entry name" value="NmrA"/>
    <property type="match status" value="1"/>
</dbReference>
<comment type="caution">
    <text evidence="4">The sequence shown here is derived from an EMBL/GenBank/DDBJ whole genome shotgun (WGS) entry which is preliminary data.</text>
</comment>
<evidence type="ECO:0000259" key="3">
    <source>
        <dbReference type="Pfam" id="PF05368"/>
    </source>
</evidence>
<dbReference type="SUPFAM" id="SSF51735">
    <property type="entry name" value="NAD(P)-binding Rossmann-fold domains"/>
    <property type="match status" value="1"/>
</dbReference>
<dbReference type="GO" id="GO:0016491">
    <property type="term" value="F:oxidoreductase activity"/>
    <property type="evidence" value="ECO:0007669"/>
    <property type="project" value="UniProtKB-KW"/>
</dbReference>
<dbReference type="EMBL" id="JAUTDP010000015">
    <property type="protein sequence ID" value="KAK3388603.1"/>
    <property type="molecule type" value="Genomic_DNA"/>
</dbReference>
<name>A0AAE0NVP8_SORBR</name>
<dbReference type="InterPro" id="IPR045312">
    <property type="entry name" value="PCBER-like"/>
</dbReference>
<evidence type="ECO:0000256" key="2">
    <source>
        <dbReference type="ARBA" id="ARBA00023002"/>
    </source>
</evidence>
<accession>A0AAE0NVP8</accession>
<dbReference type="Gene3D" id="3.40.50.720">
    <property type="entry name" value="NAD(P)-binding Rossmann-like Domain"/>
    <property type="match status" value="1"/>
</dbReference>
<organism evidence="4 5">
    <name type="scientific">Sordaria brevicollis</name>
    <dbReference type="NCBI Taxonomy" id="83679"/>
    <lineage>
        <taxon>Eukaryota</taxon>
        <taxon>Fungi</taxon>
        <taxon>Dikarya</taxon>
        <taxon>Ascomycota</taxon>
        <taxon>Pezizomycotina</taxon>
        <taxon>Sordariomycetes</taxon>
        <taxon>Sordariomycetidae</taxon>
        <taxon>Sordariales</taxon>
        <taxon>Sordariaceae</taxon>
        <taxon>Sordaria</taxon>
    </lineage>
</organism>
<keyword evidence="5" id="KW-1185">Reference proteome</keyword>
<dbReference type="InterPro" id="IPR051609">
    <property type="entry name" value="NmrA/Isoflavone_reductase-like"/>
</dbReference>
<dbReference type="InterPro" id="IPR036291">
    <property type="entry name" value="NAD(P)-bd_dom_sf"/>
</dbReference>
<evidence type="ECO:0000256" key="1">
    <source>
        <dbReference type="ARBA" id="ARBA00022857"/>
    </source>
</evidence>
<evidence type="ECO:0000313" key="5">
    <source>
        <dbReference type="Proteomes" id="UP001281003"/>
    </source>
</evidence>
<dbReference type="Gene3D" id="3.90.25.10">
    <property type="entry name" value="UDP-galactose 4-epimerase, domain 1"/>
    <property type="match status" value="1"/>
</dbReference>
<dbReference type="InterPro" id="IPR008030">
    <property type="entry name" value="NmrA-like"/>
</dbReference>
<sequence length="310" mass="33254">MSSSINTVAVIGGTGNLGTHLVRALLVGGFSVTILTRQGSSTPQPSFSPYTVTFTPVDYSSPTSLQSAFQGQDAVVSVVATAAVQTQKTIIDAAIAAGVKRFIPSEFGVHTRKPGIEKTRIGELLKGKRDVVDYLIANEDKISWTGLSTGFFFDPAIKNSLLDISPSTATATLIDSGTEPWHASLRSHIGRAVSEILRHPDITKNQYLATASFNVSQKQLLEIIEELTGKKFEVSHVNSKDIYQQGEEKLAKGDYSAFVNFLKVHFEADGAGNALKEEESANEKLGLQTEDVKAVVRVLLEETGVLAASA</sequence>
<keyword evidence="1" id="KW-0521">NADP</keyword>
<dbReference type="Proteomes" id="UP001281003">
    <property type="component" value="Unassembled WGS sequence"/>
</dbReference>
<dbReference type="CDD" id="cd05259">
    <property type="entry name" value="PCBER_SDR_a"/>
    <property type="match status" value="1"/>
</dbReference>
<dbReference type="AlphaFoldDB" id="A0AAE0NVP8"/>
<proteinExistence type="predicted"/>
<reference evidence="4" key="2">
    <citation type="submission" date="2023-07" db="EMBL/GenBank/DDBJ databases">
        <authorList>
            <consortium name="Lawrence Berkeley National Laboratory"/>
            <person name="Haridas S."/>
            <person name="Hensen N."/>
            <person name="Bonometti L."/>
            <person name="Westerberg I."/>
            <person name="Brannstrom I.O."/>
            <person name="Guillou S."/>
            <person name="Cros-Aarteil S."/>
            <person name="Calhoun S."/>
            <person name="Kuo A."/>
            <person name="Mondo S."/>
            <person name="Pangilinan J."/>
            <person name="Riley R."/>
            <person name="LaButti K."/>
            <person name="Andreopoulos B."/>
            <person name="Lipzen A."/>
            <person name="Chen C."/>
            <person name="Yanf M."/>
            <person name="Daum C."/>
            <person name="Ng V."/>
            <person name="Clum A."/>
            <person name="Steindorff A."/>
            <person name="Ohm R."/>
            <person name="Martin F."/>
            <person name="Silar P."/>
            <person name="Natvig D."/>
            <person name="Lalanne C."/>
            <person name="Gautier V."/>
            <person name="Ament-velasquez S.L."/>
            <person name="Kruys A."/>
            <person name="Hutchinson M.I."/>
            <person name="Powell A.J."/>
            <person name="Barry K."/>
            <person name="Miller A.N."/>
            <person name="Grigoriev I.V."/>
            <person name="Debuchy R."/>
            <person name="Gladieux P."/>
            <person name="Thoren M.H."/>
            <person name="Johannesson H."/>
        </authorList>
    </citation>
    <scope>NUCLEOTIDE SEQUENCE</scope>
    <source>
        <strain evidence="4">FGSC 1904</strain>
    </source>
</reference>
<protein>
    <recommendedName>
        <fullName evidence="3">NmrA-like domain-containing protein</fullName>
    </recommendedName>
</protein>
<reference evidence="4" key="1">
    <citation type="journal article" date="2023" name="Mol. Phylogenet. Evol.">
        <title>Genome-scale phylogeny and comparative genomics of the fungal order Sordariales.</title>
        <authorList>
            <person name="Hensen N."/>
            <person name="Bonometti L."/>
            <person name="Westerberg I."/>
            <person name="Brannstrom I.O."/>
            <person name="Guillou S."/>
            <person name="Cros-Aarteil S."/>
            <person name="Calhoun S."/>
            <person name="Haridas S."/>
            <person name="Kuo A."/>
            <person name="Mondo S."/>
            <person name="Pangilinan J."/>
            <person name="Riley R."/>
            <person name="LaButti K."/>
            <person name="Andreopoulos B."/>
            <person name="Lipzen A."/>
            <person name="Chen C."/>
            <person name="Yan M."/>
            <person name="Daum C."/>
            <person name="Ng V."/>
            <person name="Clum A."/>
            <person name="Steindorff A."/>
            <person name="Ohm R.A."/>
            <person name="Martin F."/>
            <person name="Silar P."/>
            <person name="Natvig D.O."/>
            <person name="Lalanne C."/>
            <person name="Gautier V."/>
            <person name="Ament-Velasquez S.L."/>
            <person name="Kruys A."/>
            <person name="Hutchinson M.I."/>
            <person name="Powell A.J."/>
            <person name="Barry K."/>
            <person name="Miller A.N."/>
            <person name="Grigoriev I.V."/>
            <person name="Debuchy R."/>
            <person name="Gladieux P."/>
            <person name="Hiltunen Thoren M."/>
            <person name="Johannesson H."/>
        </authorList>
    </citation>
    <scope>NUCLEOTIDE SEQUENCE</scope>
    <source>
        <strain evidence="4">FGSC 1904</strain>
    </source>
</reference>
<gene>
    <name evidence="4" type="ORF">B0T20DRAFT_511262</name>
</gene>
<feature type="domain" description="NmrA-like" evidence="3">
    <location>
        <begin position="6"/>
        <end position="245"/>
    </location>
</feature>